<dbReference type="SUPFAM" id="SSF51735">
    <property type="entry name" value="NAD(P)-binding Rossmann-fold domains"/>
    <property type="match status" value="1"/>
</dbReference>
<evidence type="ECO:0000256" key="3">
    <source>
        <dbReference type="ARBA" id="ARBA00023002"/>
    </source>
</evidence>
<dbReference type="EMBL" id="UGKR01000003">
    <property type="protein sequence ID" value="STS92857.1"/>
    <property type="molecule type" value="Genomic_DNA"/>
</dbReference>
<dbReference type="PANTHER" id="PTHR35330">
    <property type="entry name" value="SIROHEME BIOSYNTHESIS PROTEIN MET8"/>
    <property type="match status" value="1"/>
</dbReference>
<evidence type="ECO:0000256" key="9">
    <source>
        <dbReference type="SAM" id="MobiDB-lite"/>
    </source>
</evidence>
<evidence type="ECO:0000313" key="11">
    <source>
        <dbReference type="EMBL" id="STS92857.1"/>
    </source>
</evidence>
<comment type="caution">
    <text evidence="11">The sequence shown here is derived from an EMBL/GenBank/DDBJ whole genome shotgun (WGS) entry which is preliminary data.</text>
</comment>
<dbReference type="AlphaFoldDB" id="A0A7H4MRA7"/>
<protein>
    <recommendedName>
        <fullName evidence="2">precorrin-2 dehydrogenase</fullName>
        <ecNumber evidence="2">1.3.1.76</ecNumber>
    </recommendedName>
</protein>
<dbReference type="InterPro" id="IPR036291">
    <property type="entry name" value="NAD(P)-bd_dom_sf"/>
</dbReference>
<dbReference type="PANTHER" id="PTHR35330:SF1">
    <property type="entry name" value="SIROHEME BIOSYNTHESIS PROTEIN MET8"/>
    <property type="match status" value="1"/>
</dbReference>
<proteinExistence type="predicted"/>
<evidence type="ECO:0000256" key="2">
    <source>
        <dbReference type="ARBA" id="ARBA00012400"/>
    </source>
</evidence>
<comment type="pathway">
    <text evidence="1">Porphyrin-containing compound metabolism; siroheme biosynthesis; sirohydrochlorin from precorrin-2: step 1/1.</text>
</comment>
<keyword evidence="7" id="KW-0511">Multifunctional enzyme</keyword>
<reference evidence="11 12" key="1">
    <citation type="submission" date="2018-06" db="EMBL/GenBank/DDBJ databases">
        <authorList>
            <consortium name="Pathogen Informatics"/>
            <person name="Doyle S."/>
        </authorList>
    </citation>
    <scope>NUCLEOTIDE SEQUENCE [LARGE SCALE GENOMIC DNA]</scope>
    <source>
        <strain evidence="11 12">NCTC9177</strain>
    </source>
</reference>
<feature type="compositionally biased region" description="Gly residues" evidence="9">
    <location>
        <begin position="191"/>
        <end position="205"/>
    </location>
</feature>
<keyword evidence="6" id="KW-0627">Porphyrin biosynthesis</keyword>
<dbReference type="Pfam" id="PF13241">
    <property type="entry name" value="NAD_binding_7"/>
    <property type="match status" value="1"/>
</dbReference>
<dbReference type="FunFam" id="3.30.160.110:FF:000001">
    <property type="entry name" value="Siroheme synthase"/>
    <property type="match status" value="1"/>
</dbReference>
<keyword evidence="3" id="KW-0560">Oxidoreductase</keyword>
<dbReference type="InterPro" id="IPR028161">
    <property type="entry name" value="Met8-like"/>
</dbReference>
<accession>A0A7H4MRA7</accession>
<dbReference type="Gene3D" id="3.40.50.720">
    <property type="entry name" value="NAD(P)-binding Rossmann-like Domain"/>
    <property type="match status" value="1"/>
</dbReference>
<dbReference type="Pfam" id="PF14824">
    <property type="entry name" value="Sirohm_synth_M"/>
    <property type="match status" value="1"/>
</dbReference>
<name>A0A7H4MRA7_KLEVA</name>
<organism evidence="11 12">
    <name type="scientific">Klebsiella variicola</name>
    <dbReference type="NCBI Taxonomy" id="244366"/>
    <lineage>
        <taxon>Bacteria</taxon>
        <taxon>Pseudomonadati</taxon>
        <taxon>Pseudomonadota</taxon>
        <taxon>Gammaproteobacteria</taxon>
        <taxon>Enterobacterales</taxon>
        <taxon>Enterobacteriaceae</taxon>
        <taxon>Klebsiella/Raoultella group</taxon>
        <taxon>Klebsiella</taxon>
        <taxon>Klebsiella pneumoniae complex</taxon>
    </lineage>
</organism>
<comment type="catalytic activity">
    <reaction evidence="8">
        <text>precorrin-2 + NAD(+) = sirohydrochlorin + NADH + 2 H(+)</text>
        <dbReference type="Rhea" id="RHEA:15613"/>
        <dbReference type="ChEBI" id="CHEBI:15378"/>
        <dbReference type="ChEBI" id="CHEBI:57540"/>
        <dbReference type="ChEBI" id="CHEBI:57945"/>
        <dbReference type="ChEBI" id="CHEBI:58351"/>
        <dbReference type="ChEBI" id="CHEBI:58827"/>
        <dbReference type="EC" id="1.3.1.76"/>
    </reaction>
</comment>
<evidence type="ECO:0000256" key="8">
    <source>
        <dbReference type="ARBA" id="ARBA00047561"/>
    </source>
</evidence>
<dbReference type="Proteomes" id="UP000254545">
    <property type="component" value="Unassembled WGS sequence"/>
</dbReference>
<evidence type="ECO:0000256" key="5">
    <source>
        <dbReference type="ARBA" id="ARBA00023239"/>
    </source>
</evidence>
<keyword evidence="4" id="KW-0520">NAD</keyword>
<dbReference type="GO" id="GO:0043115">
    <property type="term" value="F:precorrin-2 dehydrogenase activity"/>
    <property type="evidence" value="ECO:0007669"/>
    <property type="project" value="UniProtKB-EC"/>
</dbReference>
<evidence type="ECO:0000256" key="4">
    <source>
        <dbReference type="ARBA" id="ARBA00023027"/>
    </source>
</evidence>
<dbReference type="InterPro" id="IPR028281">
    <property type="entry name" value="Sirohaem_synthase_central"/>
</dbReference>
<dbReference type="EC" id="1.3.1.76" evidence="2"/>
<dbReference type="SUPFAM" id="SSF75615">
    <property type="entry name" value="Siroheme synthase middle domains-like"/>
    <property type="match status" value="1"/>
</dbReference>
<evidence type="ECO:0000256" key="6">
    <source>
        <dbReference type="ARBA" id="ARBA00023244"/>
    </source>
</evidence>
<feature type="domain" description="Siroheme synthase central" evidence="10">
    <location>
        <begin position="120"/>
        <end position="145"/>
    </location>
</feature>
<dbReference type="Gene3D" id="3.30.160.110">
    <property type="entry name" value="Siroheme synthase, domain 2"/>
    <property type="match status" value="1"/>
</dbReference>
<dbReference type="GO" id="GO:0004325">
    <property type="term" value="F:ferrochelatase activity"/>
    <property type="evidence" value="ECO:0007669"/>
    <property type="project" value="InterPro"/>
</dbReference>
<dbReference type="NCBIfam" id="TIGR01470">
    <property type="entry name" value="cysG_Nterm"/>
    <property type="match status" value="1"/>
</dbReference>
<evidence type="ECO:0000256" key="7">
    <source>
        <dbReference type="ARBA" id="ARBA00023268"/>
    </source>
</evidence>
<gene>
    <name evidence="11" type="primary">cysF_3</name>
    <name evidence="11" type="ORF">NCTC9177_06816</name>
</gene>
<dbReference type="GO" id="GO:0019354">
    <property type="term" value="P:siroheme biosynthetic process"/>
    <property type="evidence" value="ECO:0007669"/>
    <property type="project" value="UniProtKB-UniPathway"/>
</dbReference>
<evidence type="ECO:0000313" key="12">
    <source>
        <dbReference type="Proteomes" id="UP000254545"/>
    </source>
</evidence>
<evidence type="ECO:0000256" key="1">
    <source>
        <dbReference type="ARBA" id="ARBA00005010"/>
    </source>
</evidence>
<dbReference type="InterPro" id="IPR006367">
    <property type="entry name" value="Sirohaem_synthase_N"/>
</dbReference>
<dbReference type="UniPathway" id="UPA00262">
    <property type="reaction ID" value="UER00222"/>
</dbReference>
<evidence type="ECO:0000259" key="10">
    <source>
        <dbReference type="Pfam" id="PF14824"/>
    </source>
</evidence>
<keyword evidence="5" id="KW-0456">Lyase</keyword>
<sequence>MDYLPLFAELKQRPVLVIGGDEIAERKIKFLLRAQAQVQVVAGTLSPALADLAARQALSWRATEFSESLVDDVFLVIAATEDEALNQRVFAAANARYRLVNVVDNQALCSFVFPSIVDRSPLLVAISSSGKAPVLSRILREKIEALLPTNLGRLAESASYWRKPSENPSDDHRSASPLLGTRLYRPLCQPDGGGQSCGGGKGAAG</sequence>
<feature type="region of interest" description="Disordered" evidence="9">
    <location>
        <begin position="186"/>
        <end position="205"/>
    </location>
</feature>